<proteinExistence type="predicted"/>
<reference evidence="3 4" key="1">
    <citation type="submission" date="2014-06" db="EMBL/GenBank/DDBJ databases">
        <title>Evolutionary Origins and Diversification of the Mycorrhizal Mutualists.</title>
        <authorList>
            <consortium name="DOE Joint Genome Institute"/>
            <consortium name="Mycorrhizal Genomics Consortium"/>
            <person name="Kohler A."/>
            <person name="Kuo A."/>
            <person name="Nagy L.G."/>
            <person name="Floudas D."/>
            <person name="Copeland A."/>
            <person name="Barry K.W."/>
            <person name="Cichocki N."/>
            <person name="Veneault-Fourrey C."/>
            <person name="LaButti K."/>
            <person name="Lindquist E.A."/>
            <person name="Lipzen A."/>
            <person name="Lundell T."/>
            <person name="Morin E."/>
            <person name="Murat C."/>
            <person name="Riley R."/>
            <person name="Ohm R."/>
            <person name="Sun H."/>
            <person name="Tunlid A."/>
            <person name="Henrissat B."/>
            <person name="Grigoriev I.V."/>
            <person name="Hibbett D.S."/>
            <person name="Martin F."/>
        </authorList>
    </citation>
    <scope>NUCLEOTIDE SEQUENCE [LARGE SCALE GENOMIC DNA]</scope>
    <source>
        <strain evidence="3 4">SS14</strain>
    </source>
</reference>
<dbReference type="PANTHER" id="PTHR10039">
    <property type="entry name" value="AMELOGENIN"/>
    <property type="match status" value="1"/>
</dbReference>
<dbReference type="HOGENOM" id="CLU_1171263_0_0_1"/>
<keyword evidence="4" id="KW-1185">Reference proteome</keyword>
<dbReference type="OrthoDB" id="2970937at2759"/>
<evidence type="ECO:0000313" key="4">
    <source>
        <dbReference type="Proteomes" id="UP000054279"/>
    </source>
</evidence>
<dbReference type="EMBL" id="KN837159">
    <property type="protein sequence ID" value="KIJ38569.1"/>
    <property type="molecule type" value="Genomic_DNA"/>
</dbReference>
<protein>
    <recommendedName>
        <fullName evidence="2">Nephrocystin 3-like N-terminal domain-containing protein</fullName>
    </recommendedName>
</protein>
<sequence>MLAYHMTISIPATKSVIQETLQRDPALPNYSIHNQFRQLIIAPVLKLIGQNLPNVVVIDALDECSEAKSIRAFISLLASVSSNDSCPLHFLLAMTRTPELEQFNSVDDICTFMKSSFTNFCNQHSRVFQGVSEQWPSSEQLTELTNKLSGVFIFAATVVSFITEGRGSPQQKLEQVLTTHPELDPLYSQVLNAASQHGDLKKVLTVIILLHEQLSIAALSDLIEIRVIDIMSALLEM</sequence>
<organism evidence="3 4">
    <name type="scientific">Sphaerobolus stellatus (strain SS14)</name>
    <dbReference type="NCBI Taxonomy" id="990650"/>
    <lineage>
        <taxon>Eukaryota</taxon>
        <taxon>Fungi</taxon>
        <taxon>Dikarya</taxon>
        <taxon>Basidiomycota</taxon>
        <taxon>Agaricomycotina</taxon>
        <taxon>Agaricomycetes</taxon>
        <taxon>Phallomycetidae</taxon>
        <taxon>Geastrales</taxon>
        <taxon>Sphaerobolaceae</taxon>
        <taxon>Sphaerobolus</taxon>
    </lineage>
</organism>
<gene>
    <name evidence="3" type="ORF">M422DRAFT_258679</name>
</gene>
<evidence type="ECO:0000313" key="3">
    <source>
        <dbReference type="EMBL" id="KIJ38569.1"/>
    </source>
</evidence>
<evidence type="ECO:0000259" key="2">
    <source>
        <dbReference type="Pfam" id="PF24883"/>
    </source>
</evidence>
<keyword evidence="1" id="KW-0677">Repeat</keyword>
<dbReference type="InterPro" id="IPR056884">
    <property type="entry name" value="NPHP3-like_N"/>
</dbReference>
<dbReference type="Pfam" id="PF24883">
    <property type="entry name" value="NPHP3_N"/>
    <property type="match status" value="1"/>
</dbReference>
<dbReference type="AlphaFoldDB" id="A0A0C9UUM1"/>
<accession>A0A0C9UUM1</accession>
<name>A0A0C9UUM1_SPHS4</name>
<dbReference type="Proteomes" id="UP000054279">
    <property type="component" value="Unassembled WGS sequence"/>
</dbReference>
<feature type="domain" description="Nephrocystin 3-like N-terminal" evidence="2">
    <location>
        <begin position="2"/>
        <end position="92"/>
    </location>
</feature>
<evidence type="ECO:0000256" key="1">
    <source>
        <dbReference type="ARBA" id="ARBA00022737"/>
    </source>
</evidence>